<proteinExistence type="inferred from homology"/>
<dbReference type="PRINTS" id="PR00080">
    <property type="entry name" value="SDRFAMILY"/>
</dbReference>
<dbReference type="SMART" id="SM00822">
    <property type="entry name" value="PKS_KR"/>
    <property type="match status" value="1"/>
</dbReference>
<evidence type="ECO:0000313" key="4">
    <source>
        <dbReference type="Proteomes" id="UP000036325"/>
    </source>
</evidence>
<dbReference type="PANTHER" id="PTHR42760:SF78">
    <property type="entry name" value="3-OXOACYL-[ACYL-CARRIER-PROTEIN] REDUCTASE [NADH]"/>
    <property type="match status" value="1"/>
</dbReference>
<dbReference type="PROSITE" id="PS00061">
    <property type="entry name" value="ADH_SHORT"/>
    <property type="match status" value="1"/>
</dbReference>
<name>A0A0J6IN32_9PSED</name>
<dbReference type="EC" id="1.1.1.100" evidence="3"/>
<dbReference type="Pfam" id="PF13561">
    <property type="entry name" value="adh_short_C2"/>
    <property type="match status" value="1"/>
</dbReference>
<dbReference type="Proteomes" id="UP000036325">
    <property type="component" value="Unassembled WGS sequence"/>
</dbReference>
<organism evidence="3 4">
    <name type="scientific">Pseudomonas weihenstephanensis</name>
    <dbReference type="NCBI Taxonomy" id="1608994"/>
    <lineage>
        <taxon>Bacteria</taxon>
        <taxon>Pseudomonadati</taxon>
        <taxon>Pseudomonadota</taxon>
        <taxon>Gammaproteobacteria</taxon>
        <taxon>Pseudomonadales</taxon>
        <taxon>Pseudomonadaceae</taxon>
        <taxon>Pseudomonas</taxon>
    </lineage>
</organism>
<dbReference type="InterPro" id="IPR057326">
    <property type="entry name" value="KR_dom"/>
</dbReference>
<dbReference type="PATRIC" id="fig|1608994.3.peg.2806"/>
<comment type="caution">
    <text evidence="3">The sequence shown here is derived from an EMBL/GenBank/DDBJ whole genome shotgun (WGS) entry which is preliminary data.</text>
</comment>
<evidence type="ECO:0000313" key="3">
    <source>
        <dbReference type="EMBL" id="KMN13419.1"/>
    </source>
</evidence>
<evidence type="ECO:0000256" key="1">
    <source>
        <dbReference type="ARBA" id="ARBA00006484"/>
    </source>
</evidence>
<dbReference type="STRING" id="1608994.TU86_10885"/>
<dbReference type="InterPro" id="IPR036291">
    <property type="entry name" value="NAD(P)-bd_dom_sf"/>
</dbReference>
<reference evidence="3 4" key="1">
    <citation type="submission" date="2015-02" db="EMBL/GenBank/DDBJ databases">
        <title>Pseudomonas helleri sp. nov. and Pseudomonas weihenstephanensis sp. nov., isolated from raw cows milk.</title>
        <authorList>
            <person name="von Neubeck M."/>
            <person name="Huptas C."/>
            <person name="Wenning M."/>
            <person name="Scherer S."/>
        </authorList>
    </citation>
    <scope>NUCLEOTIDE SEQUENCE [LARGE SCALE GENOMIC DNA]</scope>
    <source>
        <strain evidence="3 4">DSM 29166</strain>
    </source>
</reference>
<sequence length="450" mass="47471">MSDRYIDFANSFLGQRLVSAVGLASPVRLERWQAGRLRPVEGPLLLGGGPLVGQINHFASKLTDAVFSYGPEPLVATPWIPGQGPTLKAVVFDASHLLHTDQLKQLREFFQPLLRSLQHSAHLVILGRAPETLSDPFAASAQRALEGFSRSLAKELRNGSTLQLVYVAEGAEDQLEGALRFFLSPKSAFISGQVLRLTPCATHVTDWTRPLAGRKALVTGAARGIGAAIAETLARDGAEVTLLDVPQAKNDLEALAARLGGRSITLDICAQDAATQLIGQLPEGVDIVVHNAGITRDKTLANMTPEFWDAVLAVNLNAPQVLTKALLDSGTLHDDGRVIVLASISGIAGNRGQTNYAASKAGLIGLAQAWAPLLSERGININAVAPGFIETQMTAHIPFVLREAGRRMSSLGQGGLAQDVAEAVAWLSQPGSGAISGQALRVCGQSLLGA</sequence>
<dbReference type="InterPro" id="IPR002347">
    <property type="entry name" value="SDR_fam"/>
</dbReference>
<accession>A0A0J6IN32</accession>
<dbReference type="AlphaFoldDB" id="A0A0J6IN32"/>
<protein>
    <submittedName>
        <fullName evidence="3">3-ketoacyl-ACP reductase</fullName>
        <ecNumber evidence="3">1.1.1.100</ecNumber>
    </submittedName>
</protein>
<dbReference type="OrthoDB" id="9804774at2"/>
<dbReference type="Gene3D" id="3.40.50.720">
    <property type="entry name" value="NAD(P)-binding Rossmann-like Domain"/>
    <property type="match status" value="2"/>
</dbReference>
<dbReference type="EMBL" id="JYLF01000004">
    <property type="protein sequence ID" value="KMN13419.1"/>
    <property type="molecule type" value="Genomic_DNA"/>
</dbReference>
<dbReference type="SUPFAM" id="SSF51735">
    <property type="entry name" value="NAD(P)-binding Rossmann-fold domains"/>
    <property type="match status" value="1"/>
</dbReference>
<keyword evidence="3" id="KW-0560">Oxidoreductase</keyword>
<gene>
    <name evidence="3" type="primary">fabG</name>
    <name evidence="3" type="ORF">TU86_10885</name>
</gene>
<dbReference type="GO" id="GO:0004316">
    <property type="term" value="F:3-oxoacyl-[acyl-carrier-protein] reductase (NADPH) activity"/>
    <property type="evidence" value="ECO:0007669"/>
    <property type="project" value="UniProtKB-EC"/>
</dbReference>
<dbReference type="NCBIfam" id="NF006110">
    <property type="entry name" value="PRK08261.1"/>
    <property type="match status" value="1"/>
</dbReference>
<dbReference type="RefSeq" id="WP_048364329.1">
    <property type="nucleotide sequence ID" value="NZ_JYLF01000004.1"/>
</dbReference>
<dbReference type="InterPro" id="IPR020904">
    <property type="entry name" value="Sc_DH/Rdtase_CS"/>
</dbReference>
<comment type="similarity">
    <text evidence="1">Belongs to the short-chain dehydrogenases/reductases (SDR) family.</text>
</comment>
<dbReference type="PANTHER" id="PTHR42760">
    <property type="entry name" value="SHORT-CHAIN DEHYDROGENASES/REDUCTASES FAMILY MEMBER"/>
    <property type="match status" value="1"/>
</dbReference>
<feature type="domain" description="Ketoreductase" evidence="2">
    <location>
        <begin position="214"/>
        <end position="387"/>
    </location>
</feature>
<dbReference type="PRINTS" id="PR00081">
    <property type="entry name" value="GDHRDH"/>
</dbReference>
<dbReference type="FunFam" id="3.40.50.720:FF:000338">
    <property type="entry name" value="3-oxoacyl-ACP reductase FabG"/>
    <property type="match status" value="1"/>
</dbReference>
<evidence type="ECO:0000259" key="2">
    <source>
        <dbReference type="SMART" id="SM00822"/>
    </source>
</evidence>